<dbReference type="AlphaFoldDB" id="A0A561VLC2"/>
<gene>
    <name evidence="8" type="ORF">FHX34_105278</name>
</gene>
<dbReference type="SMART" id="SM00421">
    <property type="entry name" value="HTH_LUXR"/>
    <property type="match status" value="1"/>
</dbReference>
<dbReference type="Gene3D" id="1.10.10.10">
    <property type="entry name" value="Winged helix-like DNA-binding domain superfamily/Winged helix DNA-binding domain"/>
    <property type="match status" value="1"/>
</dbReference>
<keyword evidence="4" id="KW-0238">DNA-binding</keyword>
<dbReference type="Proteomes" id="UP000320239">
    <property type="component" value="Unassembled WGS sequence"/>
</dbReference>
<protein>
    <submittedName>
        <fullName evidence="8">RNA polymerase sigma-70 factor (ECF subfamily)</fullName>
    </submittedName>
</protein>
<dbReference type="InterPro" id="IPR036388">
    <property type="entry name" value="WH-like_DNA-bd_sf"/>
</dbReference>
<evidence type="ECO:0000313" key="8">
    <source>
        <dbReference type="EMBL" id="TWG12411.1"/>
    </source>
</evidence>
<dbReference type="PANTHER" id="PTHR43133">
    <property type="entry name" value="RNA POLYMERASE ECF-TYPE SIGMA FACTO"/>
    <property type="match status" value="1"/>
</dbReference>
<dbReference type="InterPro" id="IPR013325">
    <property type="entry name" value="RNA_pol_sigma_r2"/>
</dbReference>
<comment type="caution">
    <text evidence="8">The sequence shown here is derived from an EMBL/GenBank/DDBJ whole genome shotgun (WGS) entry which is preliminary data.</text>
</comment>
<dbReference type="PANTHER" id="PTHR43133:SF8">
    <property type="entry name" value="RNA POLYMERASE SIGMA FACTOR HI_1459-RELATED"/>
    <property type="match status" value="1"/>
</dbReference>
<dbReference type="NCBIfam" id="TIGR02937">
    <property type="entry name" value="sigma70-ECF"/>
    <property type="match status" value="1"/>
</dbReference>
<evidence type="ECO:0000256" key="6">
    <source>
        <dbReference type="SAM" id="MobiDB-lite"/>
    </source>
</evidence>
<keyword evidence="9" id="KW-1185">Reference proteome</keyword>
<organism evidence="8 9">
    <name type="scientific">Actinoplanes teichomyceticus</name>
    <dbReference type="NCBI Taxonomy" id="1867"/>
    <lineage>
        <taxon>Bacteria</taxon>
        <taxon>Bacillati</taxon>
        <taxon>Actinomycetota</taxon>
        <taxon>Actinomycetes</taxon>
        <taxon>Micromonosporales</taxon>
        <taxon>Micromonosporaceae</taxon>
        <taxon>Actinoplanes</taxon>
    </lineage>
</organism>
<dbReference type="GO" id="GO:0016987">
    <property type="term" value="F:sigma factor activity"/>
    <property type="evidence" value="ECO:0007669"/>
    <property type="project" value="UniProtKB-KW"/>
</dbReference>
<comment type="similarity">
    <text evidence="1">Belongs to the sigma-70 factor family. ECF subfamily.</text>
</comment>
<feature type="region of interest" description="Disordered" evidence="6">
    <location>
        <begin position="1"/>
        <end position="21"/>
    </location>
</feature>
<evidence type="ECO:0000256" key="3">
    <source>
        <dbReference type="ARBA" id="ARBA00023082"/>
    </source>
</evidence>
<evidence type="ECO:0000256" key="2">
    <source>
        <dbReference type="ARBA" id="ARBA00023015"/>
    </source>
</evidence>
<dbReference type="SUPFAM" id="SSF88946">
    <property type="entry name" value="Sigma2 domain of RNA polymerase sigma factors"/>
    <property type="match status" value="1"/>
</dbReference>
<evidence type="ECO:0000256" key="1">
    <source>
        <dbReference type="ARBA" id="ARBA00010641"/>
    </source>
</evidence>
<dbReference type="InterPro" id="IPR013324">
    <property type="entry name" value="RNA_pol_sigma_r3/r4-like"/>
</dbReference>
<keyword evidence="3" id="KW-0731">Sigma factor</keyword>
<feature type="domain" description="HTH luxR-type" evidence="7">
    <location>
        <begin position="123"/>
        <end position="176"/>
    </location>
</feature>
<keyword evidence="2" id="KW-0805">Transcription regulation</keyword>
<proteinExistence type="inferred from homology"/>
<evidence type="ECO:0000259" key="7">
    <source>
        <dbReference type="SMART" id="SM00421"/>
    </source>
</evidence>
<accession>A0A561VLC2</accession>
<reference evidence="8 9" key="1">
    <citation type="submission" date="2019-06" db="EMBL/GenBank/DDBJ databases">
        <title>Sequencing the genomes of 1000 actinobacteria strains.</title>
        <authorList>
            <person name="Klenk H.-P."/>
        </authorList>
    </citation>
    <scope>NUCLEOTIDE SEQUENCE [LARGE SCALE GENOMIC DNA]</scope>
    <source>
        <strain evidence="8 9">DSM 43866</strain>
    </source>
</reference>
<dbReference type="GO" id="GO:0006352">
    <property type="term" value="P:DNA-templated transcription initiation"/>
    <property type="evidence" value="ECO:0007669"/>
    <property type="project" value="InterPro"/>
</dbReference>
<evidence type="ECO:0000313" key="9">
    <source>
        <dbReference type="Proteomes" id="UP000320239"/>
    </source>
</evidence>
<dbReference type="InterPro" id="IPR039425">
    <property type="entry name" value="RNA_pol_sigma-70-like"/>
</dbReference>
<dbReference type="GO" id="GO:0003677">
    <property type="term" value="F:DNA binding"/>
    <property type="evidence" value="ECO:0007669"/>
    <property type="project" value="UniProtKB-KW"/>
</dbReference>
<evidence type="ECO:0000256" key="5">
    <source>
        <dbReference type="ARBA" id="ARBA00023163"/>
    </source>
</evidence>
<sequence length="181" mass="20348">MVTLARTEAPDEDGDHESPESSFAVFYREAFPRLVGRAMVRGLGRHDAADAAQDALVGVYRRWAVLHPQPSECRFRYASAALENSVQNVRRRWGRDADLSERLSPFVRFAEDDSAGGDALELIQELPERQRTVVLLLDEGWTANEIATRLRIGATSVRTHLQHARKTLNAKLQARRGNDRG</sequence>
<evidence type="ECO:0000256" key="4">
    <source>
        <dbReference type="ARBA" id="ARBA00023125"/>
    </source>
</evidence>
<dbReference type="EMBL" id="VIWY01000005">
    <property type="protein sequence ID" value="TWG12411.1"/>
    <property type="molecule type" value="Genomic_DNA"/>
</dbReference>
<keyword evidence="5" id="KW-0804">Transcription</keyword>
<dbReference type="InterPro" id="IPR014284">
    <property type="entry name" value="RNA_pol_sigma-70_dom"/>
</dbReference>
<name>A0A561VLC2_ACTTI</name>
<dbReference type="Pfam" id="PF08281">
    <property type="entry name" value="Sigma70_r4_2"/>
    <property type="match status" value="1"/>
</dbReference>
<dbReference type="InterPro" id="IPR013249">
    <property type="entry name" value="RNA_pol_sigma70_r4_t2"/>
</dbReference>
<dbReference type="Gene3D" id="1.10.1740.10">
    <property type="match status" value="1"/>
</dbReference>
<dbReference type="InterPro" id="IPR000792">
    <property type="entry name" value="Tscrpt_reg_LuxR_C"/>
</dbReference>
<dbReference type="SUPFAM" id="SSF88659">
    <property type="entry name" value="Sigma3 and sigma4 domains of RNA polymerase sigma factors"/>
    <property type="match status" value="1"/>
</dbReference>